<dbReference type="CDD" id="cd07765">
    <property type="entry name" value="KRAB_A-box"/>
    <property type="match status" value="1"/>
</dbReference>
<dbReference type="Gene3D" id="6.10.140.140">
    <property type="match status" value="1"/>
</dbReference>
<feature type="domain" description="KRAB" evidence="1">
    <location>
        <begin position="18"/>
        <end position="98"/>
    </location>
</feature>
<dbReference type="PROSITE" id="PS50805">
    <property type="entry name" value="KRAB"/>
    <property type="match status" value="1"/>
</dbReference>
<protein>
    <recommendedName>
        <fullName evidence="1">KRAB domain-containing protein</fullName>
    </recommendedName>
</protein>
<dbReference type="Proteomes" id="UP000001646">
    <property type="component" value="Unplaced"/>
</dbReference>
<dbReference type="InParanoid" id="A0A803TEJ7"/>
<dbReference type="AlphaFoldDB" id="A0A803TEJ7"/>
<dbReference type="SUPFAM" id="SSF109640">
    <property type="entry name" value="KRAB domain (Kruppel-associated box)"/>
    <property type="match status" value="1"/>
</dbReference>
<evidence type="ECO:0000259" key="1">
    <source>
        <dbReference type="PROSITE" id="PS50805"/>
    </source>
</evidence>
<sequence length="118" mass="13443">MEPIWHFLLADNLFSLQVTFEDVSVDFSEEEWALLDPSQKALHQQIMEENLGIVSSLGKAPLCLHVSYLPLNQENNWHLGGPVEPWQQIIIVILLLSHLSSQLEVGYSIVKTHNQNTK</sequence>
<dbReference type="InterPro" id="IPR036051">
    <property type="entry name" value="KRAB_dom_sf"/>
</dbReference>
<evidence type="ECO:0000313" key="2">
    <source>
        <dbReference type="Ensembl" id="ENSACAP00000033637.1"/>
    </source>
</evidence>
<dbReference type="SMART" id="SM00349">
    <property type="entry name" value="KRAB"/>
    <property type="match status" value="1"/>
</dbReference>
<accession>A0A803TEJ7</accession>
<dbReference type="Ensembl" id="ENSACAT00000043819.1">
    <property type="protein sequence ID" value="ENSACAP00000033637.1"/>
    <property type="gene ID" value="ENSACAG00000037923.1"/>
</dbReference>
<reference evidence="2" key="1">
    <citation type="submission" date="2009-12" db="EMBL/GenBank/DDBJ databases">
        <title>The Genome Sequence of Anolis carolinensis (Green Anole Lizard).</title>
        <authorList>
            <consortium name="The Genome Sequencing Platform"/>
            <person name="Di Palma F."/>
            <person name="Alfoldi J."/>
            <person name="Heiman D."/>
            <person name="Young S."/>
            <person name="Grabherr M."/>
            <person name="Johnson J."/>
            <person name="Lander E.S."/>
            <person name="Lindblad-Toh K."/>
        </authorList>
    </citation>
    <scope>NUCLEOTIDE SEQUENCE [LARGE SCALE GENOMIC DNA]</scope>
    <source>
        <strain evidence="2">JBL SC #1</strain>
    </source>
</reference>
<name>A0A803TEJ7_ANOCA</name>
<proteinExistence type="predicted"/>
<dbReference type="GeneTree" id="ENSGT01150000286941"/>
<dbReference type="InterPro" id="IPR050169">
    <property type="entry name" value="Krueppel_C2H2_ZnF"/>
</dbReference>
<dbReference type="PANTHER" id="PTHR23232">
    <property type="entry name" value="KRAB DOMAIN C2H2 ZINC FINGER"/>
    <property type="match status" value="1"/>
</dbReference>
<keyword evidence="3" id="KW-1185">Reference proteome</keyword>
<organism evidence="2 3">
    <name type="scientific">Anolis carolinensis</name>
    <name type="common">Green anole</name>
    <name type="synonym">American chameleon</name>
    <dbReference type="NCBI Taxonomy" id="28377"/>
    <lineage>
        <taxon>Eukaryota</taxon>
        <taxon>Metazoa</taxon>
        <taxon>Chordata</taxon>
        <taxon>Craniata</taxon>
        <taxon>Vertebrata</taxon>
        <taxon>Euteleostomi</taxon>
        <taxon>Lepidosauria</taxon>
        <taxon>Squamata</taxon>
        <taxon>Bifurcata</taxon>
        <taxon>Unidentata</taxon>
        <taxon>Episquamata</taxon>
        <taxon>Toxicofera</taxon>
        <taxon>Iguania</taxon>
        <taxon>Dactyloidae</taxon>
        <taxon>Anolis</taxon>
    </lineage>
</organism>
<dbReference type="InterPro" id="IPR001909">
    <property type="entry name" value="KRAB"/>
</dbReference>
<dbReference type="PANTHER" id="PTHR23232:SF140">
    <property type="entry name" value="ZFP92 ZINC FINGER PROTEIN"/>
    <property type="match status" value="1"/>
</dbReference>
<evidence type="ECO:0000313" key="3">
    <source>
        <dbReference type="Proteomes" id="UP000001646"/>
    </source>
</evidence>
<reference evidence="2" key="3">
    <citation type="submission" date="2025-09" db="UniProtKB">
        <authorList>
            <consortium name="Ensembl"/>
        </authorList>
    </citation>
    <scope>IDENTIFICATION</scope>
</reference>
<reference evidence="2" key="2">
    <citation type="submission" date="2025-08" db="UniProtKB">
        <authorList>
            <consortium name="Ensembl"/>
        </authorList>
    </citation>
    <scope>IDENTIFICATION</scope>
</reference>
<dbReference type="Pfam" id="PF01352">
    <property type="entry name" value="KRAB"/>
    <property type="match status" value="1"/>
</dbReference>
<dbReference type="GO" id="GO:0006355">
    <property type="term" value="P:regulation of DNA-templated transcription"/>
    <property type="evidence" value="ECO:0007669"/>
    <property type="project" value="InterPro"/>
</dbReference>